<protein>
    <recommendedName>
        <fullName evidence="10">UDP-MurNAc-pentapeptide synthetase</fullName>
    </recommendedName>
</protein>
<dbReference type="Gene3D" id="3.90.190.20">
    <property type="entry name" value="Mur ligase, C-terminal domain"/>
    <property type="match status" value="1"/>
</dbReference>
<dbReference type="SUPFAM" id="SSF63418">
    <property type="entry name" value="MurE/MurF N-terminal domain"/>
    <property type="match status" value="1"/>
</dbReference>
<dbReference type="EMBL" id="UOFQ01000122">
    <property type="protein sequence ID" value="VAW89163.1"/>
    <property type="molecule type" value="Genomic_DNA"/>
</dbReference>
<name>A0A3B0ZLP0_9ZZZZ</name>
<evidence type="ECO:0000256" key="4">
    <source>
        <dbReference type="ARBA" id="ARBA00022741"/>
    </source>
</evidence>
<keyword evidence="7" id="KW-0573">Peptidoglycan synthesis</keyword>
<dbReference type="AlphaFoldDB" id="A0A3B0ZLP0"/>
<dbReference type="GO" id="GO:0047480">
    <property type="term" value="F:UDP-N-acetylmuramoyl-tripeptide-D-alanyl-D-alanine ligase activity"/>
    <property type="evidence" value="ECO:0007669"/>
    <property type="project" value="InterPro"/>
</dbReference>
<dbReference type="InterPro" id="IPR013221">
    <property type="entry name" value="Mur_ligase_cen"/>
</dbReference>
<evidence type="ECO:0000259" key="11">
    <source>
        <dbReference type="Pfam" id="PF01225"/>
    </source>
</evidence>
<keyword evidence="5" id="KW-0067">ATP-binding</keyword>
<keyword evidence="6" id="KW-0133">Cell shape</keyword>
<dbReference type="Pfam" id="PF01225">
    <property type="entry name" value="Mur_ligase"/>
    <property type="match status" value="1"/>
</dbReference>
<evidence type="ECO:0000256" key="2">
    <source>
        <dbReference type="ARBA" id="ARBA00022598"/>
    </source>
</evidence>
<dbReference type="NCBIfam" id="TIGR01143">
    <property type="entry name" value="murF"/>
    <property type="match status" value="1"/>
</dbReference>
<dbReference type="Pfam" id="PF02875">
    <property type="entry name" value="Mur_ligase_C"/>
    <property type="match status" value="1"/>
</dbReference>
<sequence>MALASRETFSLLQLAQLCGGELRGGDLSFSALSIDSRTINNGDLFVALRGPNFDGHAFVSAAQQAGAVALLVEHAVDSELPQVIVSDSHHALGELASAWRMQYPIPVIAVTGSNGKTSVKEMLASILGQQGEVLATKGNFNNDIGVPLTLMRINSKHRYAVIEMGANHHGEIRYLTNLAKPTVAMVNNAGPSHLEGFGDVAGVARAKGEIFEGLQKGGVAVINADDKYTDVWQLLCAEIECKHFGIDKEADVSATDLVRVAGTSTGAGYCFKLHVGAQSIEISLPLPGRHNVMNALAASAAAMAAGATLNSVRDGLQSLVDVGGRLQIKKSAAGVTVIDDTYNANPASLQAGLDVLNESDGEKILVLADMGELGDLAVSLHRQMGEQAGRAGVKRLFTIGNMAQHTAQAFGAAANHFTTQDVLISELRRALTASVPPVTVMVKGSRSMKMERVVAALLDDEISLGGVDKDVVYARAVGAGS</sequence>
<accession>A0A3B0ZLP0</accession>
<dbReference type="GO" id="GO:0005524">
    <property type="term" value="F:ATP binding"/>
    <property type="evidence" value="ECO:0007669"/>
    <property type="project" value="UniProtKB-KW"/>
</dbReference>
<evidence type="ECO:0000256" key="1">
    <source>
        <dbReference type="ARBA" id="ARBA00022490"/>
    </source>
</evidence>
<dbReference type="Gene3D" id="3.40.1390.10">
    <property type="entry name" value="MurE/MurF, N-terminal domain"/>
    <property type="match status" value="1"/>
</dbReference>
<keyword evidence="3" id="KW-0132">Cell division</keyword>
<gene>
    <name evidence="14" type="ORF">MNBD_GAMMA17-2209</name>
</gene>
<dbReference type="InterPro" id="IPR005863">
    <property type="entry name" value="UDP-N-AcMur_synth"/>
</dbReference>
<evidence type="ECO:0000313" key="14">
    <source>
        <dbReference type="EMBL" id="VAW89163.1"/>
    </source>
</evidence>
<dbReference type="GO" id="GO:0008360">
    <property type="term" value="P:regulation of cell shape"/>
    <property type="evidence" value="ECO:0007669"/>
    <property type="project" value="UniProtKB-KW"/>
</dbReference>
<dbReference type="InterPro" id="IPR051046">
    <property type="entry name" value="MurCDEF_CellWall_CoF430Synth"/>
</dbReference>
<evidence type="ECO:0000256" key="8">
    <source>
        <dbReference type="ARBA" id="ARBA00023306"/>
    </source>
</evidence>
<evidence type="ECO:0000256" key="10">
    <source>
        <dbReference type="ARBA" id="ARBA00031461"/>
    </source>
</evidence>
<dbReference type="InterPro" id="IPR036615">
    <property type="entry name" value="Mur_ligase_C_dom_sf"/>
</dbReference>
<organism evidence="14">
    <name type="scientific">hydrothermal vent metagenome</name>
    <dbReference type="NCBI Taxonomy" id="652676"/>
    <lineage>
        <taxon>unclassified sequences</taxon>
        <taxon>metagenomes</taxon>
        <taxon>ecological metagenomes</taxon>
    </lineage>
</organism>
<evidence type="ECO:0000256" key="9">
    <source>
        <dbReference type="ARBA" id="ARBA00023316"/>
    </source>
</evidence>
<dbReference type="Gene3D" id="3.40.1190.10">
    <property type="entry name" value="Mur-like, catalytic domain"/>
    <property type="match status" value="1"/>
</dbReference>
<dbReference type="SUPFAM" id="SSF53244">
    <property type="entry name" value="MurD-like peptide ligases, peptide-binding domain"/>
    <property type="match status" value="1"/>
</dbReference>
<keyword evidence="1" id="KW-0963">Cytoplasm</keyword>
<evidence type="ECO:0000259" key="12">
    <source>
        <dbReference type="Pfam" id="PF02875"/>
    </source>
</evidence>
<dbReference type="InterPro" id="IPR000713">
    <property type="entry name" value="Mur_ligase_N"/>
</dbReference>
<feature type="domain" description="Mur ligase C-terminal" evidence="12">
    <location>
        <begin position="324"/>
        <end position="446"/>
    </location>
</feature>
<dbReference type="InterPro" id="IPR035911">
    <property type="entry name" value="MurE/MurF_N"/>
</dbReference>
<dbReference type="PANTHER" id="PTHR43024:SF1">
    <property type="entry name" value="UDP-N-ACETYLMURAMOYL-TRIPEPTIDE--D-ALANYL-D-ALANINE LIGASE"/>
    <property type="match status" value="1"/>
</dbReference>
<dbReference type="GO" id="GO:0051301">
    <property type="term" value="P:cell division"/>
    <property type="evidence" value="ECO:0007669"/>
    <property type="project" value="UniProtKB-KW"/>
</dbReference>
<feature type="domain" description="Mur ligase N-terminal catalytic" evidence="11">
    <location>
        <begin position="30"/>
        <end position="99"/>
    </location>
</feature>
<dbReference type="GO" id="GO:0071555">
    <property type="term" value="P:cell wall organization"/>
    <property type="evidence" value="ECO:0007669"/>
    <property type="project" value="UniProtKB-KW"/>
</dbReference>
<keyword evidence="2 14" id="KW-0436">Ligase</keyword>
<reference evidence="14" key="1">
    <citation type="submission" date="2018-06" db="EMBL/GenBank/DDBJ databases">
        <authorList>
            <person name="Zhirakovskaya E."/>
        </authorList>
    </citation>
    <scope>NUCLEOTIDE SEQUENCE</scope>
</reference>
<proteinExistence type="inferred from homology"/>
<evidence type="ECO:0000259" key="13">
    <source>
        <dbReference type="Pfam" id="PF08245"/>
    </source>
</evidence>
<keyword evidence="9" id="KW-0961">Cell wall biogenesis/degradation</keyword>
<evidence type="ECO:0000256" key="5">
    <source>
        <dbReference type="ARBA" id="ARBA00022840"/>
    </source>
</evidence>
<dbReference type="SUPFAM" id="SSF53623">
    <property type="entry name" value="MurD-like peptide ligases, catalytic domain"/>
    <property type="match status" value="1"/>
</dbReference>
<dbReference type="PANTHER" id="PTHR43024">
    <property type="entry name" value="UDP-N-ACETYLMURAMOYL-TRIPEPTIDE--D-ALANYL-D-ALANINE LIGASE"/>
    <property type="match status" value="1"/>
</dbReference>
<dbReference type="GO" id="GO:0009252">
    <property type="term" value="P:peptidoglycan biosynthetic process"/>
    <property type="evidence" value="ECO:0007669"/>
    <property type="project" value="UniProtKB-KW"/>
</dbReference>
<dbReference type="InterPro" id="IPR004101">
    <property type="entry name" value="Mur_ligase_C"/>
</dbReference>
<evidence type="ECO:0000256" key="7">
    <source>
        <dbReference type="ARBA" id="ARBA00022984"/>
    </source>
</evidence>
<evidence type="ECO:0000256" key="6">
    <source>
        <dbReference type="ARBA" id="ARBA00022960"/>
    </source>
</evidence>
<dbReference type="Pfam" id="PF08245">
    <property type="entry name" value="Mur_ligase_M"/>
    <property type="match status" value="1"/>
</dbReference>
<keyword evidence="8" id="KW-0131">Cell cycle</keyword>
<dbReference type="InterPro" id="IPR036565">
    <property type="entry name" value="Mur-like_cat_sf"/>
</dbReference>
<feature type="domain" description="Mur ligase central" evidence="13">
    <location>
        <begin position="110"/>
        <end position="302"/>
    </location>
</feature>
<evidence type="ECO:0000256" key="3">
    <source>
        <dbReference type="ARBA" id="ARBA00022618"/>
    </source>
</evidence>
<keyword evidence="4" id="KW-0547">Nucleotide-binding</keyword>
<dbReference type="HAMAP" id="MF_02019">
    <property type="entry name" value="MurF"/>
    <property type="match status" value="1"/>
</dbReference>